<dbReference type="AlphaFoldDB" id="A9U046"/>
<accession>A9U046</accession>
<dbReference type="PaxDb" id="3218-PP1S396_38V6.1"/>
<dbReference type="HOGENOM" id="CLU_1221434_0_0_1"/>
<reference evidence="2" key="3">
    <citation type="submission" date="2020-12" db="UniProtKB">
        <authorList>
            <consortium name="EnsemblPlants"/>
        </authorList>
    </citation>
    <scope>IDENTIFICATION</scope>
</reference>
<evidence type="ECO:0000313" key="2">
    <source>
        <dbReference type="EnsemblPlants" id="PAC:32960839.CDS.1"/>
    </source>
</evidence>
<sequence length="227" mass="25198">MLRHWSTIVSVVTRTAHYRSPGMEDPKWLASPFAFPPFTTSLLACSWWMDFKPSPSGHRRGLVTMAGASYRVRGSSREGRATRAERRLARFEANQPLVSDGRVIVGASGVQANASASSQRKVVHRNRKCGLIPSTNMRLNFKSSSEPADLQHDGMENKIDKSEDFTSELESLVDLPQLSPSSFSQGVRREEDEAFSRCADFTKGIEIIVELSHLPPSNLSLQAGDYD</sequence>
<dbReference type="EMBL" id="ABEU02000014">
    <property type="protein sequence ID" value="PNR40445.1"/>
    <property type="molecule type" value="Genomic_DNA"/>
</dbReference>
<dbReference type="Gramene" id="Pp3c14_1030V3.2">
    <property type="protein sequence ID" value="PAC:32960840.CDS.1"/>
    <property type="gene ID" value="Pp3c14_1030"/>
</dbReference>
<keyword evidence="3" id="KW-1185">Reference proteome</keyword>
<protein>
    <submittedName>
        <fullName evidence="1 2">Uncharacterized protein</fullName>
    </submittedName>
</protein>
<organism evidence="1">
    <name type="scientific">Physcomitrium patens</name>
    <name type="common">Spreading-leaved earth moss</name>
    <name type="synonym">Physcomitrella patens</name>
    <dbReference type="NCBI Taxonomy" id="3218"/>
    <lineage>
        <taxon>Eukaryota</taxon>
        <taxon>Viridiplantae</taxon>
        <taxon>Streptophyta</taxon>
        <taxon>Embryophyta</taxon>
        <taxon>Bryophyta</taxon>
        <taxon>Bryophytina</taxon>
        <taxon>Bryopsida</taxon>
        <taxon>Funariidae</taxon>
        <taxon>Funariales</taxon>
        <taxon>Funariaceae</taxon>
        <taxon>Physcomitrium</taxon>
    </lineage>
</organism>
<dbReference type="InParanoid" id="A9U046"/>
<gene>
    <name evidence="1" type="ORF">PHYPA_017847</name>
</gene>
<dbReference type="EnsemblPlants" id="Pp3c14_1030V3.1">
    <property type="protein sequence ID" value="PAC:32960839.CDS.1"/>
    <property type="gene ID" value="Pp3c14_1030"/>
</dbReference>
<dbReference type="Gramene" id="Pp3c14_1030V3.1">
    <property type="protein sequence ID" value="PAC:32960839.CDS.1"/>
    <property type="gene ID" value="Pp3c14_1030"/>
</dbReference>
<reference evidence="1 3" key="1">
    <citation type="journal article" date="2008" name="Science">
        <title>The Physcomitrella genome reveals evolutionary insights into the conquest of land by plants.</title>
        <authorList>
            <person name="Rensing S."/>
            <person name="Lang D."/>
            <person name="Zimmer A."/>
            <person name="Terry A."/>
            <person name="Salamov A."/>
            <person name="Shapiro H."/>
            <person name="Nishiyama T."/>
            <person name="Perroud P.-F."/>
            <person name="Lindquist E."/>
            <person name="Kamisugi Y."/>
            <person name="Tanahashi T."/>
            <person name="Sakakibara K."/>
            <person name="Fujita T."/>
            <person name="Oishi K."/>
            <person name="Shin-I T."/>
            <person name="Kuroki Y."/>
            <person name="Toyoda A."/>
            <person name="Suzuki Y."/>
            <person name="Hashimoto A."/>
            <person name="Yamaguchi K."/>
            <person name="Sugano A."/>
            <person name="Kohara Y."/>
            <person name="Fujiyama A."/>
            <person name="Anterola A."/>
            <person name="Aoki S."/>
            <person name="Ashton N."/>
            <person name="Barbazuk W.B."/>
            <person name="Barker E."/>
            <person name="Bennetzen J."/>
            <person name="Bezanilla M."/>
            <person name="Blankenship R."/>
            <person name="Cho S.H."/>
            <person name="Dutcher S."/>
            <person name="Estelle M."/>
            <person name="Fawcett J.A."/>
            <person name="Gundlach H."/>
            <person name="Hanada K."/>
            <person name="Heyl A."/>
            <person name="Hicks K.A."/>
            <person name="Hugh J."/>
            <person name="Lohr M."/>
            <person name="Mayer K."/>
            <person name="Melkozernov A."/>
            <person name="Murata T."/>
            <person name="Nelson D."/>
            <person name="Pils B."/>
            <person name="Prigge M."/>
            <person name="Reiss B."/>
            <person name="Renner T."/>
            <person name="Rombauts S."/>
            <person name="Rushton P."/>
            <person name="Sanderfoot A."/>
            <person name="Schween G."/>
            <person name="Shiu S.-H."/>
            <person name="Stueber K."/>
            <person name="Theodoulou F.L."/>
            <person name="Tu H."/>
            <person name="Van de Peer Y."/>
            <person name="Verrier P.J."/>
            <person name="Waters E."/>
            <person name="Wood A."/>
            <person name="Yang L."/>
            <person name="Cove D."/>
            <person name="Cuming A."/>
            <person name="Hasebe M."/>
            <person name="Lucas S."/>
            <person name="Mishler D.B."/>
            <person name="Reski R."/>
            <person name="Grigoriev I."/>
            <person name="Quatrano R.S."/>
            <person name="Boore J.L."/>
        </authorList>
    </citation>
    <scope>NUCLEOTIDE SEQUENCE [LARGE SCALE GENOMIC DNA]</scope>
    <source>
        <strain evidence="2 3">cv. Gransden 2004</strain>
    </source>
</reference>
<proteinExistence type="predicted"/>
<dbReference type="EnsemblPlants" id="Pp3c14_1030V3.2">
    <property type="protein sequence ID" value="PAC:32960840.CDS.1"/>
    <property type="gene ID" value="Pp3c14_1030"/>
</dbReference>
<evidence type="ECO:0000313" key="1">
    <source>
        <dbReference type="EMBL" id="PNR40445.1"/>
    </source>
</evidence>
<reference evidence="1 3" key="2">
    <citation type="journal article" date="2018" name="Plant J.">
        <title>The Physcomitrella patens chromosome-scale assembly reveals moss genome structure and evolution.</title>
        <authorList>
            <person name="Lang D."/>
            <person name="Ullrich K.K."/>
            <person name="Murat F."/>
            <person name="Fuchs J."/>
            <person name="Jenkins J."/>
            <person name="Haas F.B."/>
            <person name="Piednoel M."/>
            <person name="Gundlach H."/>
            <person name="Van Bel M."/>
            <person name="Meyberg R."/>
            <person name="Vives C."/>
            <person name="Morata J."/>
            <person name="Symeonidi A."/>
            <person name="Hiss M."/>
            <person name="Muchero W."/>
            <person name="Kamisugi Y."/>
            <person name="Saleh O."/>
            <person name="Blanc G."/>
            <person name="Decker E.L."/>
            <person name="van Gessel N."/>
            <person name="Grimwood J."/>
            <person name="Hayes R.D."/>
            <person name="Graham S.W."/>
            <person name="Gunter L.E."/>
            <person name="McDaniel S.F."/>
            <person name="Hoernstein S.N.W."/>
            <person name="Larsson A."/>
            <person name="Li F.W."/>
            <person name="Perroud P.F."/>
            <person name="Phillips J."/>
            <person name="Ranjan P."/>
            <person name="Rokshar D.S."/>
            <person name="Rothfels C.J."/>
            <person name="Schneider L."/>
            <person name="Shu S."/>
            <person name="Stevenson D.W."/>
            <person name="Thummler F."/>
            <person name="Tillich M."/>
            <person name="Villarreal Aguilar J.C."/>
            <person name="Widiez T."/>
            <person name="Wong G.K."/>
            <person name="Wymore A."/>
            <person name="Zhang Y."/>
            <person name="Zimmer A.D."/>
            <person name="Quatrano R.S."/>
            <person name="Mayer K.F.X."/>
            <person name="Goodstein D."/>
            <person name="Casacuberta J.M."/>
            <person name="Vandepoele K."/>
            <person name="Reski R."/>
            <person name="Cuming A.C."/>
            <person name="Tuskan G.A."/>
            <person name="Maumus F."/>
            <person name="Salse J."/>
            <person name="Schmutz J."/>
            <person name="Rensing S.A."/>
        </authorList>
    </citation>
    <scope>NUCLEOTIDE SEQUENCE [LARGE SCALE GENOMIC DNA]</scope>
    <source>
        <strain evidence="2 3">cv. Gransden 2004</strain>
    </source>
</reference>
<evidence type="ECO:0000313" key="3">
    <source>
        <dbReference type="Proteomes" id="UP000006727"/>
    </source>
</evidence>
<name>A9U046_PHYPA</name>
<dbReference type="Proteomes" id="UP000006727">
    <property type="component" value="Chromosome 14"/>
</dbReference>